<dbReference type="Pfam" id="PF20256">
    <property type="entry name" value="MoCoBD_2"/>
    <property type="match status" value="1"/>
</dbReference>
<accession>A0A642V4R5</accession>
<dbReference type="Gene3D" id="3.30.390.50">
    <property type="entry name" value="CO dehydrogenase flavoprotein, C-terminal domain"/>
    <property type="match status" value="1"/>
</dbReference>
<dbReference type="GO" id="GO:0005506">
    <property type="term" value="F:iron ion binding"/>
    <property type="evidence" value="ECO:0007669"/>
    <property type="project" value="InterPro"/>
</dbReference>
<dbReference type="Pfam" id="PF00941">
    <property type="entry name" value="FAD_binding_5"/>
    <property type="match status" value="1"/>
</dbReference>
<dbReference type="Gene3D" id="1.10.150.120">
    <property type="entry name" value="[2Fe-2S]-binding domain"/>
    <property type="match status" value="1"/>
</dbReference>
<dbReference type="Gene3D" id="3.10.20.30">
    <property type="match status" value="1"/>
</dbReference>
<keyword evidence="8" id="KW-0560">Oxidoreductase</keyword>
<reference evidence="16" key="1">
    <citation type="journal article" date="2019" name="G3 (Bethesda)">
        <title>Genome Assemblies of Two Rare Opportunistic Yeast Pathogens: Diutina rugosa (syn. Candida rugosa) and Trichomonascus ciferrii (syn. Candida ciferrii).</title>
        <authorList>
            <person name="Mixao V."/>
            <person name="Saus E."/>
            <person name="Hansen A.P."/>
            <person name="Lass-Florl C."/>
            <person name="Gabaldon T."/>
        </authorList>
    </citation>
    <scope>NUCLEOTIDE SEQUENCE</scope>
    <source>
        <strain evidence="16">CBS 4856</strain>
    </source>
</reference>
<dbReference type="GO" id="GO:0016491">
    <property type="term" value="F:oxidoreductase activity"/>
    <property type="evidence" value="ECO:0007669"/>
    <property type="project" value="UniProtKB-KW"/>
</dbReference>
<dbReference type="Gene3D" id="3.30.43.10">
    <property type="entry name" value="Uridine Diphospho-n-acetylenolpyruvylglucosamine Reductase, domain 2"/>
    <property type="match status" value="1"/>
</dbReference>
<keyword evidence="4" id="KW-0285">Flavoprotein</keyword>
<dbReference type="InterPro" id="IPR046867">
    <property type="entry name" value="AldOxase/xan_DH_MoCoBD2"/>
</dbReference>
<dbReference type="AlphaFoldDB" id="A0A642V4R5"/>
<dbReference type="InterPro" id="IPR000674">
    <property type="entry name" value="Ald_Oxase/Xan_DH_a/b"/>
</dbReference>
<feature type="binding site" evidence="14">
    <location>
        <position position="58"/>
    </location>
    <ligand>
        <name>[2Fe-2S] cluster</name>
        <dbReference type="ChEBI" id="CHEBI:190135"/>
        <label>2</label>
    </ligand>
</feature>
<evidence type="ECO:0000256" key="12">
    <source>
        <dbReference type="PIRSR" id="PIRSR000127-1"/>
    </source>
</evidence>
<feature type="binding site" evidence="13">
    <location>
        <position position="858"/>
    </location>
    <ligand>
        <name>substrate</name>
    </ligand>
</feature>
<feature type="binding site" evidence="13">
    <location>
        <position position="370"/>
    </location>
    <ligand>
        <name>FAD</name>
        <dbReference type="ChEBI" id="CHEBI:57692"/>
    </ligand>
</feature>
<comment type="similarity">
    <text evidence="2">Belongs to the xanthine dehydrogenase family.</text>
</comment>
<evidence type="ECO:0000256" key="2">
    <source>
        <dbReference type="ARBA" id="ARBA00006849"/>
    </source>
</evidence>
<feature type="binding site" evidence="14">
    <location>
        <position position="55"/>
    </location>
    <ligand>
        <name>[2Fe-2S] cluster</name>
        <dbReference type="ChEBI" id="CHEBI:190135"/>
        <label>2</label>
    </ligand>
</feature>
<dbReference type="Pfam" id="PF03450">
    <property type="entry name" value="CO_deh_flav_C"/>
    <property type="match status" value="1"/>
</dbReference>
<feature type="binding site" evidence="13">
    <location>
        <begin position="203"/>
        <end position="210"/>
    </location>
    <ligand>
        <name>FAD</name>
        <dbReference type="ChEBI" id="CHEBI:57692"/>
    </ligand>
</feature>
<keyword evidence="7 13" id="KW-0274">FAD</keyword>
<dbReference type="SUPFAM" id="SSF54665">
    <property type="entry name" value="CO dehydrogenase molybdoprotein N-domain-like"/>
    <property type="match status" value="1"/>
</dbReference>
<evidence type="ECO:0000256" key="7">
    <source>
        <dbReference type="ARBA" id="ARBA00022827"/>
    </source>
</evidence>
<evidence type="ECO:0000256" key="10">
    <source>
        <dbReference type="ARBA" id="ARBA00023014"/>
    </source>
</evidence>
<dbReference type="Gene3D" id="3.30.365.10">
    <property type="entry name" value="Aldehyde oxidase/xanthine dehydrogenase, molybdopterin binding domain"/>
    <property type="match status" value="4"/>
</dbReference>
<evidence type="ECO:0000256" key="14">
    <source>
        <dbReference type="PIRSR" id="PIRSR000127-3"/>
    </source>
</evidence>
<feature type="binding site" evidence="14">
    <location>
        <position position="742"/>
    </location>
    <ligand>
        <name>Mo-molybdopterin</name>
        <dbReference type="ChEBI" id="CHEBI:71302"/>
    </ligand>
    <ligandPart>
        <name>Mo</name>
        <dbReference type="ChEBI" id="CHEBI:28685"/>
    </ligandPart>
</feature>
<feature type="binding site" evidence="14">
    <location>
        <position position="91"/>
    </location>
    <ligand>
        <name>[2Fe-2S] cluster</name>
        <dbReference type="ChEBI" id="CHEBI:190135"/>
        <label>2</label>
    </ligand>
</feature>
<dbReference type="OrthoDB" id="8300278at2759"/>
<dbReference type="Pfam" id="PF01315">
    <property type="entry name" value="Ald_Xan_dh_C"/>
    <property type="match status" value="1"/>
</dbReference>
<feature type="binding site" evidence="13">
    <location>
        <position position="746"/>
    </location>
    <ligand>
        <name>substrate</name>
    </ligand>
</feature>
<dbReference type="SUPFAM" id="SSF56003">
    <property type="entry name" value="Molybdenum cofactor-binding domain"/>
    <property type="match status" value="1"/>
</dbReference>
<comment type="cofactor">
    <cofactor evidence="1 13">
        <name>FAD</name>
        <dbReference type="ChEBI" id="CHEBI:57692"/>
    </cofactor>
</comment>
<dbReference type="SUPFAM" id="SSF47741">
    <property type="entry name" value="CO dehydrogenase ISP C-domain like"/>
    <property type="match status" value="1"/>
</dbReference>
<evidence type="ECO:0000313" key="17">
    <source>
        <dbReference type="Proteomes" id="UP000761534"/>
    </source>
</evidence>
<dbReference type="PANTHER" id="PTHR45444">
    <property type="entry name" value="XANTHINE DEHYDROGENASE"/>
    <property type="match status" value="1"/>
</dbReference>
<feature type="binding site" evidence="13">
    <location>
        <position position="284"/>
    </location>
    <ligand>
        <name>FAD</name>
        <dbReference type="ChEBI" id="CHEBI:57692"/>
    </ligand>
</feature>
<dbReference type="InterPro" id="IPR012675">
    <property type="entry name" value="Beta-grasp_dom_sf"/>
</dbReference>
<keyword evidence="3 14" id="KW-0500">Molybdenum</keyword>
<dbReference type="InterPro" id="IPR036318">
    <property type="entry name" value="FAD-bd_PCMH-like_sf"/>
</dbReference>
<dbReference type="SMART" id="SM01092">
    <property type="entry name" value="CO_deh_flav_C"/>
    <property type="match status" value="1"/>
</dbReference>
<evidence type="ECO:0000256" key="5">
    <source>
        <dbReference type="ARBA" id="ARBA00022714"/>
    </source>
</evidence>
<dbReference type="Pfam" id="PF01799">
    <property type="entry name" value="Fer2_2"/>
    <property type="match status" value="1"/>
</dbReference>
<dbReference type="InterPro" id="IPR016169">
    <property type="entry name" value="FAD-bd_PCMH_sub2"/>
</dbReference>
<gene>
    <name evidence="16" type="ORF">TRICI_003217</name>
</gene>
<dbReference type="GO" id="GO:0051537">
    <property type="term" value="F:2 iron, 2 sulfur cluster binding"/>
    <property type="evidence" value="ECO:0007669"/>
    <property type="project" value="UniProtKB-KW"/>
</dbReference>
<keyword evidence="6 14" id="KW-0479">Metal-binding</keyword>
<evidence type="ECO:0000256" key="6">
    <source>
        <dbReference type="ARBA" id="ARBA00022723"/>
    </source>
</evidence>
<evidence type="ECO:0000256" key="13">
    <source>
        <dbReference type="PIRSR" id="PIRSR000127-2"/>
    </source>
</evidence>
<keyword evidence="17" id="KW-1185">Reference proteome</keyword>
<evidence type="ECO:0000256" key="4">
    <source>
        <dbReference type="ARBA" id="ARBA00022630"/>
    </source>
</evidence>
<comment type="cofactor">
    <cofactor evidence="14">
        <name>Mo-molybdopterin</name>
        <dbReference type="ChEBI" id="CHEBI:71302"/>
    </cofactor>
    <text evidence="14">Binds 1 Mo-molybdopterin (Mo-MPT) cofactor per subunit.</text>
</comment>
<dbReference type="InterPro" id="IPR036884">
    <property type="entry name" value="2Fe-2S-bd_dom_sf"/>
</dbReference>
<comment type="cofactor">
    <cofactor evidence="11">
        <name>[2Fe-2S] cluster</name>
        <dbReference type="ChEBI" id="CHEBI:190135"/>
    </cofactor>
</comment>
<feature type="binding site" evidence="14">
    <location>
        <position position="16"/>
    </location>
    <ligand>
        <name>[2Fe-2S] cluster</name>
        <dbReference type="ChEBI" id="CHEBI:190135"/>
        <label>1</label>
    </ligand>
</feature>
<name>A0A642V4R5_9ASCO</name>
<dbReference type="PROSITE" id="PS51387">
    <property type="entry name" value="FAD_PCMH"/>
    <property type="match status" value="1"/>
</dbReference>
<evidence type="ECO:0000256" key="11">
    <source>
        <dbReference type="ARBA" id="ARBA00034078"/>
    </source>
</evidence>
<dbReference type="InterPro" id="IPR016167">
    <property type="entry name" value="FAD-bd_PCMH_sub1"/>
</dbReference>
<keyword evidence="5 14" id="KW-0001">2Fe-2S</keyword>
<dbReference type="Proteomes" id="UP000761534">
    <property type="component" value="Unassembled WGS sequence"/>
</dbReference>
<dbReference type="InterPro" id="IPR002888">
    <property type="entry name" value="2Fe-2S-bd"/>
</dbReference>
<dbReference type="SUPFAM" id="SSF55447">
    <property type="entry name" value="CO dehydrogenase flavoprotein C-terminal domain-like"/>
    <property type="match status" value="1"/>
</dbReference>
<dbReference type="SMART" id="SM01008">
    <property type="entry name" value="Ald_Xan_dh_C"/>
    <property type="match status" value="1"/>
</dbReference>
<dbReference type="InterPro" id="IPR036683">
    <property type="entry name" value="CO_DH_flav_C_dom_sf"/>
</dbReference>
<evidence type="ECO:0000256" key="8">
    <source>
        <dbReference type="ARBA" id="ARBA00023002"/>
    </source>
</evidence>
<dbReference type="SUPFAM" id="SSF56176">
    <property type="entry name" value="FAD-binding/transporter-associated domain-like"/>
    <property type="match status" value="1"/>
</dbReference>
<dbReference type="InterPro" id="IPR002346">
    <property type="entry name" value="Mopterin_DH_FAD-bd"/>
</dbReference>
<dbReference type="GO" id="GO:0071949">
    <property type="term" value="F:FAD binding"/>
    <property type="evidence" value="ECO:0007669"/>
    <property type="project" value="InterPro"/>
</dbReference>
<dbReference type="PIRSF" id="PIRSF000127">
    <property type="entry name" value="Xanthine_DH"/>
    <property type="match status" value="1"/>
</dbReference>
<protein>
    <recommendedName>
        <fullName evidence="15">FAD-binding PCMH-type domain-containing protein</fullName>
    </recommendedName>
</protein>
<feature type="binding site" evidence="14">
    <location>
        <position position="93"/>
    </location>
    <ligand>
        <name>[2Fe-2S] cluster</name>
        <dbReference type="ChEBI" id="CHEBI:190135"/>
        <label>2</label>
    </ligand>
</feature>
<dbReference type="InterPro" id="IPR005107">
    <property type="entry name" value="CO_DH_flav_C"/>
</dbReference>
<feature type="binding site" evidence="14">
    <location>
        <position position="856"/>
    </location>
    <ligand>
        <name>Mo-molybdopterin</name>
        <dbReference type="ChEBI" id="CHEBI:71302"/>
    </ligand>
    <ligandPart>
        <name>Mo</name>
        <dbReference type="ChEBI" id="CHEBI:28685"/>
    </ligandPart>
</feature>
<comment type="caution">
    <text evidence="16">The sequence shown here is derived from an EMBL/GenBank/DDBJ whole genome shotgun (WGS) entry which is preliminary data.</text>
</comment>
<evidence type="ECO:0000256" key="3">
    <source>
        <dbReference type="ARBA" id="ARBA00022505"/>
    </source>
</evidence>
<evidence type="ECO:0000256" key="1">
    <source>
        <dbReference type="ARBA" id="ARBA00001974"/>
    </source>
</evidence>
<evidence type="ECO:0000256" key="9">
    <source>
        <dbReference type="ARBA" id="ARBA00023004"/>
    </source>
</evidence>
<dbReference type="InterPro" id="IPR016208">
    <property type="entry name" value="Ald_Oxase/xanthine_DH-like"/>
</dbReference>
<dbReference type="FunFam" id="3.30.465.10:FF:000004">
    <property type="entry name" value="Xanthine dehydrogenase/oxidase"/>
    <property type="match status" value="1"/>
</dbReference>
<comment type="cofactor">
    <cofactor evidence="14">
        <name>[2Fe-2S] cluster</name>
        <dbReference type="ChEBI" id="CHEBI:190135"/>
    </cofactor>
    <text evidence="14">Binds 2 [2Fe-2S] clusters.</text>
</comment>
<evidence type="ECO:0000313" key="16">
    <source>
        <dbReference type="EMBL" id="KAA8913346.1"/>
    </source>
</evidence>
<keyword evidence="10 14" id="KW-0411">Iron-sulfur</keyword>
<dbReference type="Gene3D" id="3.90.1170.50">
    <property type="entry name" value="Aldehyde oxidase/xanthine dehydrogenase, a/b hammerhead"/>
    <property type="match status" value="1"/>
</dbReference>
<dbReference type="FunFam" id="3.30.365.10:FF:000001">
    <property type="entry name" value="Xanthine dehydrogenase oxidase"/>
    <property type="match status" value="1"/>
</dbReference>
<feature type="binding site" evidence="13">
    <location>
        <position position="307"/>
    </location>
    <ligand>
        <name>FAD</name>
        <dbReference type="ChEBI" id="CHEBI:57692"/>
    </ligand>
</feature>
<feature type="binding site" evidence="14">
    <location>
        <position position="1025"/>
    </location>
    <ligand>
        <name>Mo-molybdopterin</name>
        <dbReference type="ChEBI" id="CHEBI:71302"/>
    </ligand>
    <ligandPart>
        <name>Mo</name>
        <dbReference type="ChEBI" id="CHEBI:28685"/>
    </ligandPart>
</feature>
<feature type="binding site" evidence="13">
    <location>
        <position position="824"/>
    </location>
    <ligand>
        <name>substrate</name>
    </ligand>
</feature>
<dbReference type="Gene3D" id="3.30.465.10">
    <property type="match status" value="1"/>
</dbReference>
<feature type="active site" description="Proton acceptor" evidence="12">
    <location>
        <position position="1211"/>
    </location>
</feature>
<evidence type="ECO:0000259" key="15">
    <source>
        <dbReference type="PROSITE" id="PS51387"/>
    </source>
</evidence>
<dbReference type="InterPro" id="IPR037165">
    <property type="entry name" value="AldOxase/xan_DH_Mopterin-bd_sf"/>
</dbReference>
<dbReference type="PANTHER" id="PTHR45444:SF3">
    <property type="entry name" value="XANTHINE DEHYDROGENASE"/>
    <property type="match status" value="1"/>
</dbReference>
<proteinExistence type="inferred from homology"/>
<feature type="domain" description="FAD-binding PCMH-type" evidence="15">
    <location>
        <begin position="175"/>
        <end position="361"/>
    </location>
</feature>
<dbReference type="InterPro" id="IPR016166">
    <property type="entry name" value="FAD-bd_PCMH"/>
</dbReference>
<keyword evidence="9 14" id="KW-0408">Iron</keyword>
<dbReference type="InterPro" id="IPR008274">
    <property type="entry name" value="AldOxase/xan_DH_MoCoBD1"/>
</dbReference>
<dbReference type="FunFam" id="3.30.43.10:FF:000001">
    <property type="entry name" value="Xanthine dehydrogenase/oxidase"/>
    <property type="match status" value="1"/>
</dbReference>
<dbReference type="InterPro" id="IPR036856">
    <property type="entry name" value="Ald_Oxase/Xan_DH_a/b_sf"/>
</dbReference>
<organism evidence="16 17">
    <name type="scientific">Trichomonascus ciferrii</name>
    <dbReference type="NCBI Taxonomy" id="44093"/>
    <lineage>
        <taxon>Eukaryota</taxon>
        <taxon>Fungi</taxon>
        <taxon>Dikarya</taxon>
        <taxon>Ascomycota</taxon>
        <taxon>Saccharomycotina</taxon>
        <taxon>Dipodascomycetes</taxon>
        <taxon>Dipodascales</taxon>
        <taxon>Trichomonascaceae</taxon>
        <taxon>Trichomonascus</taxon>
        <taxon>Trichomonascus ciferrii complex</taxon>
    </lineage>
</organism>
<dbReference type="VEuPathDB" id="FungiDB:TRICI_003217"/>
<feature type="binding site" evidence="14">
    <location>
        <position position="711"/>
    </location>
    <ligand>
        <name>Mo-molybdopterin</name>
        <dbReference type="ChEBI" id="CHEBI:71302"/>
    </ligand>
    <ligandPart>
        <name>Mo</name>
        <dbReference type="ChEBI" id="CHEBI:28685"/>
    </ligandPart>
</feature>
<dbReference type="Pfam" id="PF02738">
    <property type="entry name" value="MoCoBD_1"/>
    <property type="match status" value="1"/>
</dbReference>
<sequence>MKANNIFFRHAAVNACIVPLIAVEGKHLITVEGIGNTENPHPAQERIALFHGSQCGFCTPGIVMSLYALLRNTGGTPDEEQIAESFDGNLCRCTGYKPIIDAANTFSCGRPGGCCRDKKENGTANGCGAESNEDREMDMNKLFSPNGLPLKPYDKGSELIFPPALKSYKLEPLFFGNEKKVWFRPVTKQQLLEIKHTYPDSKIVGGASEIQIEIKMKAMNYNISVYANDIEELKTHRYIPGKGLEFGANISLSTLEHVLEDLVKELGPQRAQIYSAMAEQLKYFAGRQIRNAATPAGNIATASPISDMNPVMVAAETMLTVESIADGVQEISMKDFFIGYRKTKLPSHGVITKIFVPETKPRNEVVRAFKQAKRKDDDIAIVSACLRIVMDDDFKITKARLAYGGVGPFTVASKSTAESLIGQKITAETCKDVLELAIDGLSREFDMPYSVPGGMPTYRKTLVLSFFYKFYNALLEHIGLKDGPEYDQNSLAEVTRGRPEGERDLENPYEQQVVGKSNPHLSAMKQVTGEAIYVDDIPPYHGEAFGVQVMSSKPRARVLSVDTSKALELPGVIGYCDVNDLPNQEANMWGTPAGKEQFFCDGEVYYVGQCIGVIVATDREIAAEAARLVEVEYEEMDAVISVEDAIAKNSFFEYSPRLDKGDLKKAFDEAEYVFEGTVRMGGQEHFYLETQGSLCVPDMEDGEMKIYSSSQNPNETQVTAAQATGVPASRIVARVKRMGGGFGGKESRACQLSSLCAVAAKKFKRPVRMILSRSEDMMTAGQRHPFVMKWKVSLDKNYKFTGIEAYLYANAGWSMDLTKGVIERAVLHSENCYDFPNAMIQGYCCRTSVASNTAFRGFGGPQGMFLAETYIYEISEQLGIDADQLREINYLKPGVSSTPYKQKIDEDFTVPLMAKQVKEQANYDQLRKEVDEFNGKNKWIKRGLAHVPTKFGVSFGATFLNQAGALVHIYHDGSILLTHGGTEMGQGLHTKMAMVCAQELQVPLDNVFISETATNTVANASPTAASASSDLNGMAIKNACDQLNERLAPYREKLGKNATMAELAHAAYFDRVNLSANGFYKTPDIGFVWGDPNPDPVFFYYTQGCAVAVVEVNTLTGDWSSLRTDIKMDIGRPINQAIDYGQIEGAFIQGQGLFTIEESLWLQNGSIFTRGPGAYKIPGFRDIPQIFNISHLNDRPFKHLKTIQRSKGIGEPPLFLGSVAFFAIRDALRYARIQNSAPPLMRGLESPFTTERIRLMTGDKLLERGTVVQKEGEKNFFVTA</sequence>
<dbReference type="FunFam" id="3.30.365.10:FF:000002">
    <property type="entry name" value="Xanthine dehydrogenase oxidase"/>
    <property type="match status" value="1"/>
</dbReference>
<dbReference type="EMBL" id="SWFS01000228">
    <property type="protein sequence ID" value="KAA8913346.1"/>
    <property type="molecule type" value="Genomic_DNA"/>
</dbReference>